<accession>A0A2H0N5G8</accession>
<evidence type="ECO:0000313" key="8">
    <source>
        <dbReference type="EMBL" id="PIR04133.1"/>
    </source>
</evidence>
<dbReference type="AlphaFoldDB" id="A0A2H0N5G8"/>
<dbReference type="PIRSF" id="PIRSF038471">
    <property type="entry name" value="MreC"/>
    <property type="match status" value="1"/>
</dbReference>
<dbReference type="Proteomes" id="UP000229600">
    <property type="component" value="Unassembled WGS sequence"/>
</dbReference>
<feature type="transmembrane region" description="Helical" evidence="6">
    <location>
        <begin position="6"/>
        <end position="31"/>
    </location>
</feature>
<reference evidence="8 9" key="1">
    <citation type="submission" date="2017-09" db="EMBL/GenBank/DDBJ databases">
        <title>Depth-based differentiation of microbial function through sediment-hosted aquifers and enrichment of novel symbionts in the deep terrestrial subsurface.</title>
        <authorList>
            <person name="Probst A.J."/>
            <person name="Ladd B."/>
            <person name="Jarett J.K."/>
            <person name="Geller-Mcgrath D.E."/>
            <person name="Sieber C.M."/>
            <person name="Emerson J.B."/>
            <person name="Anantharaman K."/>
            <person name="Thomas B.C."/>
            <person name="Malmstrom R."/>
            <person name="Stieglmeier M."/>
            <person name="Klingl A."/>
            <person name="Woyke T."/>
            <person name="Ryan C.M."/>
            <person name="Banfield J.F."/>
        </authorList>
    </citation>
    <scope>NUCLEOTIDE SEQUENCE [LARGE SCALE GENOMIC DNA]</scope>
    <source>
        <strain evidence="8">CG11_big_fil_rev_8_21_14_0_20_39_34</strain>
    </source>
</reference>
<keyword evidence="6" id="KW-0472">Membrane</keyword>
<evidence type="ECO:0000256" key="5">
    <source>
        <dbReference type="SAM" id="Coils"/>
    </source>
</evidence>
<dbReference type="InterPro" id="IPR042177">
    <property type="entry name" value="Cell/Rod_1"/>
</dbReference>
<dbReference type="InterPro" id="IPR007221">
    <property type="entry name" value="MreC"/>
</dbReference>
<dbReference type="GO" id="GO:0008360">
    <property type="term" value="P:regulation of cell shape"/>
    <property type="evidence" value="ECO:0007669"/>
    <property type="project" value="UniProtKB-KW"/>
</dbReference>
<dbReference type="NCBIfam" id="TIGR00219">
    <property type="entry name" value="mreC"/>
    <property type="match status" value="1"/>
</dbReference>
<sequence length="265" mass="29587">MRNKKLQFLLLFFVIILVTISLHYFGVLNFFENGIRRIINPVSTELYSVSMQINDNTVNFESIEDLQSAYKDLLTRQQDYDLINTQLGLLKNENEQLKQQLNFLQKTDYKYKSAQVIGLNVEPVGNTMLINLGRNQGIEVGQPVIAGGGYLIGKIARVEDNQSVLRLIYDNQSAIAATVLNTEKSMGVVEGGFGLSVRMNLIPQNEVISVGDSVITSGLEDQIPRGLIIGNIQATEKEPYKPFQRAILTPYPQIGNVHIVSVIIS</sequence>
<evidence type="ECO:0000256" key="6">
    <source>
        <dbReference type="SAM" id="Phobius"/>
    </source>
</evidence>
<evidence type="ECO:0000259" key="7">
    <source>
        <dbReference type="Pfam" id="PF04085"/>
    </source>
</evidence>
<feature type="domain" description="Rod shape-determining protein MreC beta-barrel core" evidence="7">
    <location>
        <begin position="116"/>
        <end position="263"/>
    </location>
</feature>
<keyword evidence="6" id="KW-0812">Transmembrane</keyword>
<comment type="similarity">
    <text evidence="1">Belongs to the MreC family.</text>
</comment>
<evidence type="ECO:0000256" key="1">
    <source>
        <dbReference type="ARBA" id="ARBA00009369"/>
    </source>
</evidence>
<dbReference type="GO" id="GO:0005886">
    <property type="term" value="C:plasma membrane"/>
    <property type="evidence" value="ECO:0007669"/>
    <property type="project" value="TreeGrafter"/>
</dbReference>
<proteinExistence type="inferred from homology"/>
<gene>
    <name evidence="8" type="primary">mreC</name>
    <name evidence="8" type="ORF">COV59_03035</name>
</gene>
<dbReference type="InterPro" id="IPR042175">
    <property type="entry name" value="Cell/Rod_MreC_2"/>
</dbReference>
<dbReference type="PANTHER" id="PTHR34138">
    <property type="entry name" value="CELL SHAPE-DETERMINING PROTEIN MREC"/>
    <property type="match status" value="1"/>
</dbReference>
<evidence type="ECO:0000256" key="2">
    <source>
        <dbReference type="ARBA" id="ARBA00013855"/>
    </source>
</evidence>
<evidence type="ECO:0000313" key="9">
    <source>
        <dbReference type="Proteomes" id="UP000229600"/>
    </source>
</evidence>
<dbReference type="Pfam" id="PF04085">
    <property type="entry name" value="MreC"/>
    <property type="match status" value="1"/>
</dbReference>
<keyword evidence="3" id="KW-0133">Cell shape</keyword>
<protein>
    <recommendedName>
        <fullName evidence="2">Cell shape-determining protein MreC</fullName>
    </recommendedName>
    <alternativeName>
        <fullName evidence="4">Cell shape protein MreC</fullName>
    </alternativeName>
</protein>
<dbReference type="PANTHER" id="PTHR34138:SF1">
    <property type="entry name" value="CELL SHAPE-DETERMINING PROTEIN MREC"/>
    <property type="match status" value="1"/>
</dbReference>
<keyword evidence="6" id="KW-1133">Transmembrane helix</keyword>
<dbReference type="EMBL" id="PCWN01000007">
    <property type="protein sequence ID" value="PIR04133.1"/>
    <property type="molecule type" value="Genomic_DNA"/>
</dbReference>
<evidence type="ECO:0000256" key="4">
    <source>
        <dbReference type="ARBA" id="ARBA00032089"/>
    </source>
</evidence>
<name>A0A2H0N5G8_9BACT</name>
<dbReference type="Gene3D" id="2.40.10.350">
    <property type="entry name" value="Rod shape-determining protein MreC, domain 2"/>
    <property type="match status" value="1"/>
</dbReference>
<dbReference type="InterPro" id="IPR055342">
    <property type="entry name" value="MreC_beta-barrel_core"/>
</dbReference>
<dbReference type="Gene3D" id="2.40.10.340">
    <property type="entry name" value="Rod shape-determining protein MreC, domain 1"/>
    <property type="match status" value="1"/>
</dbReference>
<comment type="caution">
    <text evidence="8">The sequence shown here is derived from an EMBL/GenBank/DDBJ whole genome shotgun (WGS) entry which is preliminary data.</text>
</comment>
<organism evidence="8 9">
    <name type="scientific">Candidatus Magasanikbacteria bacterium CG11_big_fil_rev_8_21_14_0_20_39_34</name>
    <dbReference type="NCBI Taxonomy" id="1974653"/>
    <lineage>
        <taxon>Bacteria</taxon>
        <taxon>Candidatus Magasanikiibacteriota</taxon>
    </lineage>
</organism>
<keyword evidence="5" id="KW-0175">Coiled coil</keyword>
<evidence type="ECO:0000256" key="3">
    <source>
        <dbReference type="ARBA" id="ARBA00022960"/>
    </source>
</evidence>
<feature type="coiled-coil region" evidence="5">
    <location>
        <begin position="80"/>
        <end position="107"/>
    </location>
</feature>